<dbReference type="AlphaFoldDB" id="A0AAX4PKD7"/>
<keyword evidence="2" id="KW-0143">Chaperone</keyword>
<dbReference type="InterPro" id="IPR011599">
    <property type="entry name" value="PFD_alpha_archaea"/>
</dbReference>
<dbReference type="InterPro" id="IPR009053">
    <property type="entry name" value="Prefoldin"/>
</dbReference>
<accession>A0AAX4PKD7</accession>
<dbReference type="HAMAP" id="MF_00308">
    <property type="entry name" value="PfdA"/>
    <property type="match status" value="1"/>
</dbReference>
<dbReference type="InterPro" id="IPR004127">
    <property type="entry name" value="Prefoldin_subunit_alpha"/>
</dbReference>
<dbReference type="FunFam" id="1.10.287.370:FF:000004">
    <property type="entry name" value="Probable prefoldin subunit 5"/>
    <property type="match status" value="1"/>
</dbReference>
<dbReference type="GO" id="GO:1990113">
    <property type="term" value="P:RNA polymerase I assembly"/>
    <property type="evidence" value="ECO:0007669"/>
    <property type="project" value="TreeGrafter"/>
</dbReference>
<dbReference type="Gene3D" id="1.10.287.370">
    <property type="match status" value="1"/>
</dbReference>
<evidence type="ECO:0000256" key="1">
    <source>
        <dbReference type="ARBA" id="ARBA00010048"/>
    </source>
</evidence>
<name>A0AAX4PKD7_9CHLO</name>
<evidence type="ECO:0000313" key="3">
    <source>
        <dbReference type="EMBL" id="WZN66483.1"/>
    </source>
</evidence>
<dbReference type="CDD" id="cd23157">
    <property type="entry name" value="Prefoldin_5"/>
    <property type="match status" value="1"/>
</dbReference>
<dbReference type="Proteomes" id="UP001472866">
    <property type="component" value="Chromosome 15"/>
</dbReference>
<gene>
    <name evidence="3" type="ORF">HKI87_15g80500</name>
</gene>
<organism evidence="3 4">
    <name type="scientific">Chloropicon roscoffensis</name>
    <dbReference type="NCBI Taxonomy" id="1461544"/>
    <lineage>
        <taxon>Eukaryota</taxon>
        <taxon>Viridiplantae</taxon>
        <taxon>Chlorophyta</taxon>
        <taxon>Chloropicophyceae</taxon>
        <taxon>Chloropicales</taxon>
        <taxon>Chloropicaceae</taxon>
        <taxon>Chloropicon</taxon>
    </lineage>
</organism>
<dbReference type="GO" id="GO:0005737">
    <property type="term" value="C:cytoplasm"/>
    <property type="evidence" value="ECO:0007669"/>
    <property type="project" value="TreeGrafter"/>
</dbReference>
<dbReference type="NCBIfam" id="TIGR00293">
    <property type="entry name" value="prefoldin subunit alpha"/>
    <property type="match status" value="1"/>
</dbReference>
<sequence length="156" mass="17551">MASQEGNRIDLMTLPPQQLAQLKEQLEQQIEQFSMNFQDLQNAISGFHSSGLAIEDLSRQKEGKDVLIPLTSSLYVGGTLGNPDNVMVDIGTGYYVEKTAEGGRDYCKRKVMILTKALEDLAEIIKAKRQQVQQCQRVLQMKMQQFQQQEQQGASV</sequence>
<dbReference type="EMBL" id="CP151515">
    <property type="protein sequence ID" value="WZN66483.1"/>
    <property type="molecule type" value="Genomic_DNA"/>
</dbReference>
<dbReference type="SUPFAM" id="SSF46579">
    <property type="entry name" value="Prefoldin"/>
    <property type="match status" value="1"/>
</dbReference>
<dbReference type="GO" id="GO:1990115">
    <property type="term" value="P:RNA polymerase III assembly"/>
    <property type="evidence" value="ECO:0007669"/>
    <property type="project" value="TreeGrafter"/>
</dbReference>
<dbReference type="PANTHER" id="PTHR12674:SF2">
    <property type="entry name" value="PREFOLDIN SUBUNIT 5"/>
    <property type="match status" value="1"/>
</dbReference>
<proteinExistence type="inferred from homology"/>
<dbReference type="GO" id="GO:1990114">
    <property type="term" value="P:RNA polymerase II core complex assembly"/>
    <property type="evidence" value="ECO:0007669"/>
    <property type="project" value="TreeGrafter"/>
</dbReference>
<dbReference type="GO" id="GO:0051082">
    <property type="term" value="F:unfolded protein binding"/>
    <property type="evidence" value="ECO:0007669"/>
    <property type="project" value="InterPro"/>
</dbReference>
<protein>
    <submittedName>
        <fullName evidence="3">Alpha subunit of prefoldin</fullName>
    </submittedName>
</protein>
<dbReference type="GO" id="GO:0006457">
    <property type="term" value="P:protein folding"/>
    <property type="evidence" value="ECO:0007669"/>
    <property type="project" value="InterPro"/>
</dbReference>
<dbReference type="Pfam" id="PF02996">
    <property type="entry name" value="Prefoldin"/>
    <property type="match status" value="1"/>
</dbReference>
<dbReference type="GO" id="GO:0016272">
    <property type="term" value="C:prefoldin complex"/>
    <property type="evidence" value="ECO:0007669"/>
    <property type="project" value="InterPro"/>
</dbReference>
<evidence type="ECO:0000313" key="4">
    <source>
        <dbReference type="Proteomes" id="UP001472866"/>
    </source>
</evidence>
<reference evidence="3 4" key="1">
    <citation type="submission" date="2024-03" db="EMBL/GenBank/DDBJ databases">
        <title>Complete genome sequence of the green alga Chloropicon roscoffensis RCC1871.</title>
        <authorList>
            <person name="Lemieux C."/>
            <person name="Pombert J.-F."/>
            <person name="Otis C."/>
            <person name="Turmel M."/>
        </authorList>
    </citation>
    <scope>NUCLEOTIDE SEQUENCE [LARGE SCALE GENOMIC DNA]</scope>
    <source>
        <strain evidence="3 4">RCC1871</strain>
    </source>
</reference>
<dbReference type="GO" id="GO:0009409">
    <property type="term" value="P:response to cold"/>
    <property type="evidence" value="ECO:0007669"/>
    <property type="project" value="UniProtKB-ARBA"/>
</dbReference>
<comment type="similarity">
    <text evidence="1">Belongs to the prefoldin subunit alpha family.</text>
</comment>
<dbReference type="PANTHER" id="PTHR12674">
    <property type="entry name" value="PREFOLDIN SUBUNIT 5"/>
    <property type="match status" value="1"/>
</dbReference>
<keyword evidence="4" id="KW-1185">Reference proteome</keyword>
<evidence type="ECO:0000256" key="2">
    <source>
        <dbReference type="ARBA" id="ARBA00023186"/>
    </source>
</evidence>